<gene>
    <name evidence="1" type="ORF">METZ01_LOCUS90339</name>
</gene>
<protein>
    <submittedName>
        <fullName evidence="1">Uncharacterized protein</fullName>
    </submittedName>
</protein>
<reference evidence="1" key="1">
    <citation type="submission" date="2018-05" db="EMBL/GenBank/DDBJ databases">
        <authorList>
            <person name="Lanie J.A."/>
            <person name="Ng W.-L."/>
            <person name="Kazmierczak K.M."/>
            <person name="Andrzejewski T.M."/>
            <person name="Davidsen T.M."/>
            <person name="Wayne K.J."/>
            <person name="Tettelin H."/>
            <person name="Glass J.I."/>
            <person name="Rusch D."/>
            <person name="Podicherti R."/>
            <person name="Tsui H.-C.T."/>
            <person name="Winkler M.E."/>
        </authorList>
    </citation>
    <scope>NUCLEOTIDE SEQUENCE</scope>
</reference>
<accession>A0A381VAU1</accession>
<name>A0A381VAU1_9ZZZZ</name>
<sequence length="57" mass="6370">MKLIQTSDSQACEILEWEPEEAIILARPRLNAFVETVHSMLEVITSELGAMDPASVR</sequence>
<dbReference type="EMBL" id="UINC01008322">
    <property type="protein sequence ID" value="SVA37485.1"/>
    <property type="molecule type" value="Genomic_DNA"/>
</dbReference>
<dbReference type="AlphaFoldDB" id="A0A381VAU1"/>
<evidence type="ECO:0000313" key="1">
    <source>
        <dbReference type="EMBL" id="SVA37485.1"/>
    </source>
</evidence>
<organism evidence="1">
    <name type="scientific">marine metagenome</name>
    <dbReference type="NCBI Taxonomy" id="408172"/>
    <lineage>
        <taxon>unclassified sequences</taxon>
        <taxon>metagenomes</taxon>
        <taxon>ecological metagenomes</taxon>
    </lineage>
</organism>
<proteinExistence type="predicted"/>